<feature type="compositionally biased region" description="Low complexity" evidence="1">
    <location>
        <begin position="158"/>
        <end position="189"/>
    </location>
</feature>
<evidence type="ECO:0000256" key="1">
    <source>
        <dbReference type="SAM" id="MobiDB-lite"/>
    </source>
</evidence>
<proteinExistence type="predicted"/>
<dbReference type="Gene3D" id="3.80.10.10">
    <property type="entry name" value="Ribonuclease Inhibitor"/>
    <property type="match status" value="1"/>
</dbReference>
<gene>
    <name evidence="3" type="ORF">PgNI_00570</name>
</gene>
<protein>
    <recommendedName>
        <fullName evidence="4">F-box domain-containing protein</fullName>
    </recommendedName>
</protein>
<keyword evidence="2" id="KW-1185">Reference proteome</keyword>
<reference evidence="3" key="3">
    <citation type="submission" date="2025-08" db="UniProtKB">
        <authorList>
            <consortium name="RefSeq"/>
        </authorList>
    </citation>
    <scope>IDENTIFICATION</scope>
    <source>
        <strain evidence="3">NI907</strain>
    </source>
</reference>
<dbReference type="AlphaFoldDB" id="A0A6P8BG01"/>
<evidence type="ECO:0000313" key="3">
    <source>
        <dbReference type="RefSeq" id="XP_030985971.1"/>
    </source>
</evidence>
<feature type="region of interest" description="Disordered" evidence="1">
    <location>
        <begin position="139"/>
        <end position="206"/>
    </location>
</feature>
<evidence type="ECO:0000313" key="2">
    <source>
        <dbReference type="Proteomes" id="UP000515153"/>
    </source>
</evidence>
<dbReference type="KEGG" id="pgri:PgNI_00570"/>
<evidence type="ECO:0008006" key="4">
    <source>
        <dbReference type="Google" id="ProtNLM"/>
    </source>
</evidence>
<organism evidence="2 3">
    <name type="scientific">Pyricularia grisea</name>
    <name type="common">Crabgrass-specific blast fungus</name>
    <name type="synonym">Magnaporthe grisea</name>
    <dbReference type="NCBI Taxonomy" id="148305"/>
    <lineage>
        <taxon>Eukaryota</taxon>
        <taxon>Fungi</taxon>
        <taxon>Dikarya</taxon>
        <taxon>Ascomycota</taxon>
        <taxon>Pezizomycotina</taxon>
        <taxon>Sordariomycetes</taxon>
        <taxon>Sordariomycetidae</taxon>
        <taxon>Magnaporthales</taxon>
        <taxon>Pyriculariaceae</taxon>
        <taxon>Pyricularia</taxon>
    </lineage>
</organism>
<sequence length="504" mass="56744">MKRLLDLPVAVLMDTFELFCQHCHPMSRAYLFSHDNLREYQWKYACDLGPSEPSSRVALASLCRTNKFLNSIATPILYHWAHFPEGHSDDGRSFAFYRTMFLERPDLCQHVRSIHLEEKELGDLPSELADAIRHELGIVPANPPKASSGGSLKDPSEDSSGGSLKDPSKDSSGGSSKDSSEDSSGGSSKDPSEDSSHVRLNSDPAPFRLGQRMTLPTLLAADCIGLQEICLEIDCMDDIMDCYPMRALPRLKTLIVTMSESEDQLGTPRLQAIFRVAPGLKVLIISDLSYFFPSNQWANLRELILYESCLDIDAIQLLLLACPILESFAYEIDVRHESPITSPHTYPRDLIRTVSRYTRRTFRSLNLNLSYFWSTWSFDDPAEAMGSLRSLESLEHLELGLQSFLGGSRIESDEDVPRRLLSWTFPFRIRSVTIEVACAVQAKILGLALDYFKRVCREECPELETIVVRGIYSDFEIPGVSHLISSFEEIGVSLKLRHEPILVQ</sequence>
<accession>A0A6P8BG01</accession>
<reference evidence="3" key="1">
    <citation type="journal article" date="2019" name="Mol. Biol. Evol.">
        <title>Blast fungal genomes show frequent chromosomal changes, gene gains and losses, and effector gene turnover.</title>
        <authorList>
            <person name="Gomez Luciano L.B."/>
            <person name="Jason Tsai I."/>
            <person name="Chuma I."/>
            <person name="Tosa Y."/>
            <person name="Chen Y.H."/>
            <person name="Li J.Y."/>
            <person name="Li M.Y."/>
            <person name="Jade Lu M.Y."/>
            <person name="Nakayashiki H."/>
            <person name="Li W.H."/>
        </authorList>
    </citation>
    <scope>NUCLEOTIDE SEQUENCE</scope>
    <source>
        <strain evidence="3">NI907</strain>
    </source>
</reference>
<dbReference type="GeneID" id="41955562"/>
<dbReference type="Proteomes" id="UP000515153">
    <property type="component" value="Unplaced"/>
</dbReference>
<dbReference type="InterPro" id="IPR032675">
    <property type="entry name" value="LRR_dom_sf"/>
</dbReference>
<dbReference type="RefSeq" id="XP_030985971.1">
    <property type="nucleotide sequence ID" value="XM_031120648.1"/>
</dbReference>
<name>A0A6P8BG01_PYRGI</name>
<reference evidence="3" key="2">
    <citation type="submission" date="2019-10" db="EMBL/GenBank/DDBJ databases">
        <authorList>
            <consortium name="NCBI Genome Project"/>
        </authorList>
    </citation>
    <scope>NUCLEOTIDE SEQUENCE</scope>
    <source>
        <strain evidence="3">NI907</strain>
    </source>
</reference>